<reference evidence="1" key="1">
    <citation type="journal article" date="2019" name="Phycologia">
        <title>Chloroplast and mitochondrial genomes of Balbiania investiens (Balbianiales, Nemaliophycidae).</title>
        <authorList>
            <person name="Evans J.R."/>
            <person name="StAmour N."/>
            <person name="Verbruggen H."/>
            <person name="Salomaki E.D."/>
            <person name="Vis M.L."/>
        </authorList>
    </citation>
    <scope>NUCLEOTIDE SEQUENCE</scope>
</reference>
<gene>
    <name evidence="1" type="primary">orf8</name>
</gene>
<proteinExistence type="predicted"/>
<geneLocation type="plastid" evidence="1"/>
<evidence type="ECO:0000313" key="1">
    <source>
        <dbReference type="EMBL" id="QBX88682.1"/>
    </source>
</evidence>
<organism evidence="1">
    <name type="scientific">Balbiania investiens</name>
    <dbReference type="NCBI Taxonomy" id="111861"/>
    <lineage>
        <taxon>Eukaryota</taxon>
        <taxon>Rhodophyta</taxon>
        <taxon>Florideophyceae</taxon>
        <taxon>Nemaliophycidae</taxon>
        <taxon>Balbianiales</taxon>
        <taxon>Balbianiaceae</taxon>
        <taxon>Balbiania</taxon>
    </lineage>
</organism>
<keyword evidence="1" id="KW-0934">Plastid</keyword>
<dbReference type="GeneID" id="40138844"/>
<protein>
    <submittedName>
        <fullName evidence="1">Uncharacterized protein</fullName>
    </submittedName>
</protein>
<dbReference type="RefSeq" id="YP_009628899.1">
    <property type="nucleotide sequence ID" value="NC_042171.1"/>
</dbReference>
<sequence>MESLNFVNNLDEIKENDQLSNETLIGWSATCLDQTISYYLDCNCKKMNLPETEEVEYLNY</sequence>
<accession>A0A4D6BL76</accession>
<name>A0A4D6BL76_9FLOR</name>
<dbReference type="AlphaFoldDB" id="A0A4D6BL76"/>
<dbReference type="EMBL" id="MH026108">
    <property type="protein sequence ID" value="QBX88682.1"/>
    <property type="molecule type" value="Genomic_DNA"/>
</dbReference>